<keyword evidence="2" id="KW-0378">Hydrolase</keyword>
<dbReference type="InterPro" id="IPR000073">
    <property type="entry name" value="AB_hydrolase_1"/>
</dbReference>
<protein>
    <submittedName>
        <fullName evidence="2">Alpha/beta hydrolase</fullName>
    </submittedName>
</protein>
<dbReference type="InterPro" id="IPR029058">
    <property type="entry name" value="AB_hydrolase_fold"/>
</dbReference>
<dbReference type="AlphaFoldDB" id="A0A540WKK1"/>
<comment type="caution">
    <text evidence="2">The sequence shown here is derived from an EMBL/GenBank/DDBJ whole genome shotgun (WGS) entry which is preliminary data.</text>
</comment>
<reference evidence="2 3" key="1">
    <citation type="submission" date="2019-06" db="EMBL/GenBank/DDBJ databases">
        <authorList>
            <person name="Livingstone P."/>
            <person name="Whitworth D."/>
        </authorList>
    </citation>
    <scope>NUCLEOTIDE SEQUENCE [LARGE SCALE GENOMIC DNA]</scope>
    <source>
        <strain evidence="2 3">AM401</strain>
    </source>
</reference>
<name>A0A540WKK1_9BACT</name>
<dbReference type="OrthoDB" id="5342129at2"/>
<evidence type="ECO:0000313" key="2">
    <source>
        <dbReference type="EMBL" id="TQF09535.1"/>
    </source>
</evidence>
<evidence type="ECO:0000313" key="3">
    <source>
        <dbReference type="Proteomes" id="UP000315369"/>
    </source>
</evidence>
<accession>A0A540WKK1</accession>
<dbReference type="SUPFAM" id="SSF53474">
    <property type="entry name" value="alpha/beta-Hydrolases"/>
    <property type="match status" value="1"/>
</dbReference>
<dbReference type="EMBL" id="VIFM01000335">
    <property type="protein sequence ID" value="TQF09535.1"/>
    <property type="molecule type" value="Genomic_DNA"/>
</dbReference>
<gene>
    <name evidence="2" type="ORF">FJV41_44130</name>
</gene>
<dbReference type="Pfam" id="PF00561">
    <property type="entry name" value="Abhydrolase_1"/>
    <property type="match status" value="1"/>
</dbReference>
<keyword evidence="3" id="KW-1185">Reference proteome</keyword>
<dbReference type="Proteomes" id="UP000315369">
    <property type="component" value="Unassembled WGS sequence"/>
</dbReference>
<dbReference type="Gene3D" id="3.40.50.1820">
    <property type="entry name" value="alpha/beta hydrolase"/>
    <property type="match status" value="1"/>
</dbReference>
<sequence>MGTAPRAGLALCTQGWCSGARPRLCLVDSICCDAWPLSLMSLLGMPAVMRRLATERVGRLLRLALRWKGFETAPPDGLVEGLLAPYVTVVGLVSLVRDAVALNTNQTRELAPRLGHVSVPTLLLWGEEDGLLPTRYGERLAWDIPGARWAQVPDARHFVMWDVPHAVAMELFRFLEQEMPVVGGQGARTLRRTERAETEVLFDSDAPVPA</sequence>
<dbReference type="GO" id="GO:0016787">
    <property type="term" value="F:hydrolase activity"/>
    <property type="evidence" value="ECO:0007669"/>
    <property type="project" value="UniProtKB-KW"/>
</dbReference>
<proteinExistence type="predicted"/>
<evidence type="ECO:0000259" key="1">
    <source>
        <dbReference type="Pfam" id="PF00561"/>
    </source>
</evidence>
<organism evidence="2 3">
    <name type="scientific">Myxococcus llanfairpwllgwyngyllgogerychwyrndrobwllllantysiliogogogochensis</name>
    <dbReference type="NCBI Taxonomy" id="2590453"/>
    <lineage>
        <taxon>Bacteria</taxon>
        <taxon>Pseudomonadati</taxon>
        <taxon>Myxococcota</taxon>
        <taxon>Myxococcia</taxon>
        <taxon>Myxococcales</taxon>
        <taxon>Cystobacterineae</taxon>
        <taxon>Myxococcaceae</taxon>
        <taxon>Myxococcus</taxon>
    </lineage>
</organism>
<feature type="domain" description="AB hydrolase-1" evidence="1">
    <location>
        <begin position="100"/>
        <end position="162"/>
    </location>
</feature>